<comment type="caution">
    <text evidence="2">The sequence shown here is derived from an EMBL/GenBank/DDBJ whole genome shotgun (WGS) entry which is preliminary data.</text>
</comment>
<name>A0ABQ4CNM0_9ACTN</name>
<sequence length="93" mass="9906">MPGAGHVPSTDHSARHDAEPARAAEARTSARTHCSTPRGPPCGTDHNARHDAEPARAAEARTSARTHCSTRRGPPRGTDRSTRRRPPTRTGGI</sequence>
<feature type="region of interest" description="Disordered" evidence="1">
    <location>
        <begin position="1"/>
        <end position="93"/>
    </location>
</feature>
<evidence type="ECO:0000313" key="3">
    <source>
        <dbReference type="Proteomes" id="UP000604117"/>
    </source>
</evidence>
<feature type="compositionally biased region" description="Basic and acidic residues" evidence="1">
    <location>
        <begin position="12"/>
        <end position="25"/>
    </location>
</feature>
<feature type="compositionally biased region" description="Basic and acidic residues" evidence="1">
    <location>
        <begin position="46"/>
        <end position="59"/>
    </location>
</feature>
<reference evidence="2 3" key="1">
    <citation type="submission" date="2021-01" db="EMBL/GenBank/DDBJ databases">
        <title>Whole genome shotgun sequence of Asanoa siamensis NBRC 107932.</title>
        <authorList>
            <person name="Komaki H."/>
            <person name="Tamura T."/>
        </authorList>
    </citation>
    <scope>NUCLEOTIDE SEQUENCE [LARGE SCALE GENOMIC DNA]</scope>
    <source>
        <strain evidence="2 3">NBRC 107932</strain>
    </source>
</reference>
<dbReference type="EMBL" id="BONE01000015">
    <property type="protein sequence ID" value="GIF72903.1"/>
    <property type="molecule type" value="Genomic_DNA"/>
</dbReference>
<proteinExistence type="predicted"/>
<evidence type="ECO:0000256" key="1">
    <source>
        <dbReference type="SAM" id="MobiDB-lite"/>
    </source>
</evidence>
<keyword evidence="3" id="KW-1185">Reference proteome</keyword>
<organism evidence="2 3">
    <name type="scientific">Asanoa siamensis</name>
    <dbReference type="NCBI Taxonomy" id="926357"/>
    <lineage>
        <taxon>Bacteria</taxon>
        <taxon>Bacillati</taxon>
        <taxon>Actinomycetota</taxon>
        <taxon>Actinomycetes</taxon>
        <taxon>Micromonosporales</taxon>
        <taxon>Micromonosporaceae</taxon>
        <taxon>Asanoa</taxon>
    </lineage>
</organism>
<gene>
    <name evidence="2" type="ORF">Asi02nite_24210</name>
</gene>
<evidence type="ECO:0000313" key="2">
    <source>
        <dbReference type="EMBL" id="GIF72903.1"/>
    </source>
</evidence>
<dbReference type="Proteomes" id="UP000604117">
    <property type="component" value="Unassembled WGS sequence"/>
</dbReference>
<accession>A0ABQ4CNM0</accession>
<protein>
    <submittedName>
        <fullName evidence="2">Uncharacterized protein</fullName>
    </submittedName>
</protein>